<name>A0A916U5Q6_9ACTN</name>
<keyword evidence="4" id="KW-1185">Reference proteome</keyword>
<reference evidence="3" key="2">
    <citation type="submission" date="2020-09" db="EMBL/GenBank/DDBJ databases">
        <authorList>
            <person name="Sun Q."/>
            <person name="Zhou Y."/>
        </authorList>
    </citation>
    <scope>NUCLEOTIDE SEQUENCE</scope>
    <source>
        <strain evidence="3">CGMCC 1.15478</strain>
    </source>
</reference>
<feature type="region of interest" description="Disordered" evidence="1">
    <location>
        <begin position="271"/>
        <end position="318"/>
    </location>
</feature>
<dbReference type="AlphaFoldDB" id="A0A916U5Q6"/>
<protein>
    <submittedName>
        <fullName evidence="3">Uncharacterized protein</fullName>
    </submittedName>
</protein>
<keyword evidence="2" id="KW-0812">Transmembrane</keyword>
<feature type="transmembrane region" description="Helical" evidence="2">
    <location>
        <begin position="69"/>
        <end position="89"/>
    </location>
</feature>
<dbReference type="RefSeq" id="WP_188671337.1">
    <property type="nucleotide sequence ID" value="NZ_BMJH01000001.1"/>
</dbReference>
<dbReference type="Proteomes" id="UP000641514">
    <property type="component" value="Unassembled WGS sequence"/>
</dbReference>
<feature type="transmembrane region" description="Helical" evidence="2">
    <location>
        <begin position="45"/>
        <end position="63"/>
    </location>
</feature>
<dbReference type="Pfam" id="PF25587">
    <property type="entry name" value="Rv2743c"/>
    <property type="match status" value="1"/>
</dbReference>
<keyword evidence="2" id="KW-1133">Transmembrane helix</keyword>
<proteinExistence type="predicted"/>
<evidence type="ECO:0000256" key="1">
    <source>
        <dbReference type="SAM" id="MobiDB-lite"/>
    </source>
</evidence>
<sequence length="318" mass="34831">MSRKPTGSGHFFRDLHGRVTDAITRLSDPREKHIRKTRKAKRRSVRFGTTSGVAGGGTVALAISSAPDWTVITGGGITALCAVPAVMAWQRFRKYKAEPLPPIRPQRRFHPGYTSAAYDPLLRLGDVEQSLYRLLTVLSRSHVVPHDEIEEISVVSTAAADALESAARDIVEMEHAQRSLRGSSSHVHRQDLSGPIEALVDRINSGVAEVQKLAETATVMTQAAFGPQPAGPLEQVDNHRAQLRDAVDRLEGLTYGLRELHTVWTDAPPSVGSAEALHPTPAPPTRAPWSDPIGRHHEASIEPRPAQPKDKNRPRETY</sequence>
<evidence type="ECO:0000256" key="2">
    <source>
        <dbReference type="SAM" id="Phobius"/>
    </source>
</evidence>
<dbReference type="EMBL" id="BMJH01000001">
    <property type="protein sequence ID" value="GGC60191.1"/>
    <property type="molecule type" value="Genomic_DNA"/>
</dbReference>
<evidence type="ECO:0000313" key="4">
    <source>
        <dbReference type="Proteomes" id="UP000641514"/>
    </source>
</evidence>
<organism evidence="3 4">
    <name type="scientific">Hoyosella rhizosphaerae</name>
    <dbReference type="NCBI Taxonomy" id="1755582"/>
    <lineage>
        <taxon>Bacteria</taxon>
        <taxon>Bacillati</taxon>
        <taxon>Actinomycetota</taxon>
        <taxon>Actinomycetes</taxon>
        <taxon>Mycobacteriales</taxon>
        <taxon>Hoyosellaceae</taxon>
        <taxon>Hoyosella</taxon>
    </lineage>
</organism>
<evidence type="ECO:0000313" key="3">
    <source>
        <dbReference type="EMBL" id="GGC60191.1"/>
    </source>
</evidence>
<feature type="compositionally biased region" description="Basic and acidic residues" evidence="1">
    <location>
        <begin position="293"/>
        <end position="318"/>
    </location>
</feature>
<accession>A0A916U5Q6</accession>
<reference evidence="3" key="1">
    <citation type="journal article" date="2014" name="Int. J. Syst. Evol. Microbiol.">
        <title>Complete genome sequence of Corynebacterium casei LMG S-19264T (=DSM 44701T), isolated from a smear-ripened cheese.</title>
        <authorList>
            <consortium name="US DOE Joint Genome Institute (JGI-PGF)"/>
            <person name="Walter F."/>
            <person name="Albersmeier A."/>
            <person name="Kalinowski J."/>
            <person name="Ruckert C."/>
        </authorList>
    </citation>
    <scope>NUCLEOTIDE SEQUENCE</scope>
    <source>
        <strain evidence="3">CGMCC 1.15478</strain>
    </source>
</reference>
<dbReference type="InterPro" id="IPR057952">
    <property type="entry name" value="Rv2743c-like"/>
</dbReference>
<gene>
    <name evidence="3" type="ORF">GCM10011410_10840</name>
</gene>
<keyword evidence="2" id="KW-0472">Membrane</keyword>
<comment type="caution">
    <text evidence="3">The sequence shown here is derived from an EMBL/GenBank/DDBJ whole genome shotgun (WGS) entry which is preliminary data.</text>
</comment>
<dbReference type="NCBIfam" id="NF047839">
    <property type="entry name" value="PspM_Rv2743c"/>
    <property type="match status" value="1"/>
</dbReference>